<dbReference type="PANTHER" id="PTHR12829">
    <property type="entry name" value="N6-ADENOSINE-METHYLTRANSFERASE"/>
    <property type="match status" value="1"/>
</dbReference>
<gene>
    <name evidence="3" type="ORF">EG328_000210</name>
</gene>
<dbReference type="GO" id="GO:0005634">
    <property type="term" value="C:nucleus"/>
    <property type="evidence" value="ECO:0007669"/>
    <property type="project" value="TreeGrafter"/>
</dbReference>
<protein>
    <recommendedName>
        <fullName evidence="5">MT-A70-domain-containing protein</fullName>
    </recommendedName>
</protein>
<name>A0A8H3U2G6_VENIN</name>
<evidence type="ECO:0000256" key="1">
    <source>
        <dbReference type="PROSITE-ProRule" id="PRU00489"/>
    </source>
</evidence>
<feature type="region of interest" description="Disordered" evidence="2">
    <location>
        <begin position="53"/>
        <end position="72"/>
    </location>
</feature>
<dbReference type="PROSITE" id="PS51143">
    <property type="entry name" value="MT_A70"/>
    <property type="match status" value="1"/>
</dbReference>
<organism evidence="3 4">
    <name type="scientific">Venturia inaequalis</name>
    <name type="common">Apple scab fungus</name>
    <dbReference type="NCBI Taxonomy" id="5025"/>
    <lineage>
        <taxon>Eukaryota</taxon>
        <taxon>Fungi</taxon>
        <taxon>Dikarya</taxon>
        <taxon>Ascomycota</taxon>
        <taxon>Pezizomycotina</taxon>
        <taxon>Dothideomycetes</taxon>
        <taxon>Pleosporomycetidae</taxon>
        <taxon>Venturiales</taxon>
        <taxon>Venturiaceae</taxon>
        <taxon>Venturia</taxon>
    </lineage>
</organism>
<dbReference type="SUPFAM" id="SSF53335">
    <property type="entry name" value="S-adenosyl-L-methionine-dependent methyltransferases"/>
    <property type="match status" value="1"/>
</dbReference>
<proteinExistence type="inferred from homology"/>
<dbReference type="GO" id="GO:0032259">
    <property type="term" value="P:methylation"/>
    <property type="evidence" value="ECO:0007669"/>
    <property type="project" value="InterPro"/>
</dbReference>
<dbReference type="InterPro" id="IPR002052">
    <property type="entry name" value="DNA_methylase_N6_adenine_CS"/>
</dbReference>
<evidence type="ECO:0008006" key="5">
    <source>
        <dbReference type="Google" id="ProtNLM"/>
    </source>
</evidence>
<dbReference type="InterPro" id="IPR029063">
    <property type="entry name" value="SAM-dependent_MTases_sf"/>
</dbReference>
<dbReference type="Pfam" id="PF05063">
    <property type="entry name" value="MT-A70"/>
    <property type="match status" value="1"/>
</dbReference>
<evidence type="ECO:0000313" key="4">
    <source>
        <dbReference type="Proteomes" id="UP000447873"/>
    </source>
</evidence>
<dbReference type="GO" id="GO:0003676">
    <property type="term" value="F:nucleic acid binding"/>
    <property type="evidence" value="ECO:0007669"/>
    <property type="project" value="InterPro"/>
</dbReference>
<dbReference type="PANTHER" id="PTHR12829:SF4">
    <property type="entry name" value="N(6)-ADENINE-SPECIFIC METHYLTRANSFERASE METTL4"/>
    <property type="match status" value="1"/>
</dbReference>
<dbReference type="InterPro" id="IPR007757">
    <property type="entry name" value="MT-A70-like"/>
</dbReference>
<dbReference type="GO" id="GO:0008168">
    <property type="term" value="F:methyltransferase activity"/>
    <property type="evidence" value="ECO:0007669"/>
    <property type="project" value="InterPro"/>
</dbReference>
<dbReference type="PROSITE" id="PS00092">
    <property type="entry name" value="N6_MTASE"/>
    <property type="match status" value="1"/>
</dbReference>
<accession>A0A8H3U2G6</accession>
<feature type="region of interest" description="Disordered" evidence="2">
    <location>
        <begin position="210"/>
        <end position="230"/>
    </location>
</feature>
<dbReference type="Proteomes" id="UP000447873">
    <property type="component" value="Unassembled WGS sequence"/>
</dbReference>
<dbReference type="EMBL" id="WNWS01001006">
    <property type="protein sequence ID" value="KAE9962686.1"/>
    <property type="molecule type" value="Genomic_DNA"/>
</dbReference>
<comment type="caution">
    <text evidence="3">The sequence shown here is derived from an EMBL/GenBank/DDBJ whole genome shotgun (WGS) entry which is preliminary data.</text>
</comment>
<dbReference type="AlphaFoldDB" id="A0A8H3U2G6"/>
<evidence type="ECO:0000313" key="3">
    <source>
        <dbReference type="EMBL" id="KAE9962686.1"/>
    </source>
</evidence>
<reference evidence="3 4" key="1">
    <citation type="submission" date="2018-12" db="EMBL/GenBank/DDBJ databases">
        <title>Venturia inaequalis Genome Resource.</title>
        <authorList>
            <person name="Lichtner F.J."/>
        </authorList>
    </citation>
    <scope>NUCLEOTIDE SEQUENCE [LARGE SCALE GENOMIC DNA]</scope>
    <source>
        <strain evidence="3 4">120213</strain>
    </source>
</reference>
<evidence type="ECO:0000256" key="2">
    <source>
        <dbReference type="SAM" id="MobiDB-lite"/>
    </source>
</evidence>
<comment type="similarity">
    <text evidence="1">Belongs to the MT-A70-like family.</text>
</comment>
<sequence>MLDPKPNETTEPPLSPILYQNPSKTTIVIDIPLSIAHAQEKSGPPRELYSIEPLKEPFASTEPKSEKAKKNVAARNGAGSVIAGKYATVIEKALEEVRRDWEGVDTGDGIWACGRRVREGSEEGRGRGRKRKREEFEELGSGNGKVEELVNETAKKGSVVAVDGHHQIPRELVRSIDLFSQEEDRMQSLMQAVKDDERSKVKLAIKHPSHVGESISERNENPGSVWHNPRPQHMLLNITESESDTITSSKPIVFHLPPLSTYILSDCADSSNLRTTVRKYRHHFHNRPAFDFILLDPPWPNTSAKRKSSYSTASQLRDLKRMLLDMDLDTYIPPSGYVGIWITNAPNIRNLVLGEDGLFEAWNLTLVEEWIWVKTTRHGEPVTGIHGVWRKPYEVLLLGRAPSYRLAVAAELEEEQIVKRVIFGCPDLHSRKPCLKVLIEELQIVEVGAMVLEIFARYLVAGWWSWGDEVLKFNWEKHWTDDGLGIDNVGAD</sequence>